<protein>
    <submittedName>
        <fullName evidence="1">Uncharacterized protein</fullName>
    </submittedName>
</protein>
<dbReference type="AlphaFoldDB" id="A0A9P8UAX4"/>
<sequence length="118" mass="12899">MAATLLRRKEFRPNFDLTSTLRALHQNDGGAQPVESKTGINVILCPYSFNNTNRRASYMDCVAAISKGTSLENVMPNSVTLLHEAFHVVHGTNFLGISEQYGLARYVKATSDNAPGVV</sequence>
<dbReference type="RefSeq" id="XP_045951801.1">
    <property type="nucleotide sequence ID" value="XM_046109344.1"/>
</dbReference>
<gene>
    <name evidence="1" type="ORF">BKA67DRAFT_696396</name>
</gene>
<dbReference type="EMBL" id="JAGPXC010000011">
    <property type="protein sequence ID" value="KAH6645287.1"/>
    <property type="molecule type" value="Genomic_DNA"/>
</dbReference>
<dbReference type="Proteomes" id="UP000758603">
    <property type="component" value="Unassembled WGS sequence"/>
</dbReference>
<reference evidence="1" key="1">
    <citation type="journal article" date="2021" name="Nat. Commun.">
        <title>Genetic determinants of endophytism in the Arabidopsis root mycobiome.</title>
        <authorList>
            <person name="Mesny F."/>
            <person name="Miyauchi S."/>
            <person name="Thiergart T."/>
            <person name="Pickel B."/>
            <person name="Atanasova L."/>
            <person name="Karlsson M."/>
            <person name="Huettel B."/>
            <person name="Barry K.W."/>
            <person name="Haridas S."/>
            <person name="Chen C."/>
            <person name="Bauer D."/>
            <person name="Andreopoulos W."/>
            <person name="Pangilinan J."/>
            <person name="LaButti K."/>
            <person name="Riley R."/>
            <person name="Lipzen A."/>
            <person name="Clum A."/>
            <person name="Drula E."/>
            <person name="Henrissat B."/>
            <person name="Kohler A."/>
            <person name="Grigoriev I.V."/>
            <person name="Martin F.M."/>
            <person name="Hacquard S."/>
        </authorList>
    </citation>
    <scope>NUCLEOTIDE SEQUENCE</scope>
    <source>
        <strain evidence="1">MPI-SDFR-AT-0073</strain>
    </source>
</reference>
<dbReference type="GeneID" id="70138235"/>
<proteinExistence type="predicted"/>
<comment type="caution">
    <text evidence="1">The sequence shown here is derived from an EMBL/GenBank/DDBJ whole genome shotgun (WGS) entry which is preliminary data.</text>
</comment>
<keyword evidence="2" id="KW-1185">Reference proteome</keyword>
<accession>A0A9P8UAX4</accession>
<evidence type="ECO:0000313" key="1">
    <source>
        <dbReference type="EMBL" id="KAH6645287.1"/>
    </source>
</evidence>
<evidence type="ECO:0000313" key="2">
    <source>
        <dbReference type="Proteomes" id="UP000758603"/>
    </source>
</evidence>
<dbReference type="OrthoDB" id="4259138at2759"/>
<name>A0A9P8UAX4_9PEZI</name>
<organism evidence="1 2">
    <name type="scientific">Truncatella angustata</name>
    <dbReference type="NCBI Taxonomy" id="152316"/>
    <lineage>
        <taxon>Eukaryota</taxon>
        <taxon>Fungi</taxon>
        <taxon>Dikarya</taxon>
        <taxon>Ascomycota</taxon>
        <taxon>Pezizomycotina</taxon>
        <taxon>Sordariomycetes</taxon>
        <taxon>Xylariomycetidae</taxon>
        <taxon>Amphisphaeriales</taxon>
        <taxon>Sporocadaceae</taxon>
        <taxon>Truncatella</taxon>
    </lineage>
</organism>